<name>A0A1M5KQ37_9FIRM</name>
<proteinExistence type="predicted"/>
<dbReference type="Proteomes" id="UP000243255">
    <property type="component" value="Unassembled WGS sequence"/>
</dbReference>
<keyword evidence="1" id="KW-0812">Transmembrane</keyword>
<reference evidence="3" key="1">
    <citation type="submission" date="2016-11" db="EMBL/GenBank/DDBJ databases">
        <authorList>
            <person name="Varghese N."/>
            <person name="Submissions S."/>
        </authorList>
    </citation>
    <scope>NUCLEOTIDE SEQUENCE [LARGE SCALE GENOMIC DNA]</scope>
    <source>
        <strain evidence="3">DSM 2635</strain>
    </source>
</reference>
<feature type="transmembrane region" description="Helical" evidence="1">
    <location>
        <begin position="20"/>
        <end position="38"/>
    </location>
</feature>
<dbReference type="STRING" id="1121321.SAMN04488530_10369"/>
<gene>
    <name evidence="2" type="ORF">SAMN04488530_10369</name>
</gene>
<keyword evidence="1" id="KW-1133">Transmembrane helix</keyword>
<keyword evidence="3" id="KW-1185">Reference proteome</keyword>
<accession>A0A1M5KQ37</accession>
<sequence length="232" mass="26155">MAYNNKKVEGIKMKNITKILAIIAIIILILVGAIYYFLTPSEKLDLSSTNKENRVVTTEDLLKGASIDTFKVLNNPLRLEGKINVSDETVQNLVYTIMKKSDMENVEYSDIQVVKNRIKIVSPYKVLGFIDSQYELYLDLGVEKDNLVATLNDFKIGKIKVSNTIIKNVLKKYKSTSGLKVEGNKFIVDKSNIYPMLVKKVDVKDNIVILNVEVEAENVMEFLKNSKIGVIG</sequence>
<dbReference type="AlphaFoldDB" id="A0A1M5KQ37"/>
<evidence type="ECO:0000256" key="1">
    <source>
        <dbReference type="SAM" id="Phobius"/>
    </source>
</evidence>
<evidence type="ECO:0000313" key="2">
    <source>
        <dbReference type="EMBL" id="SHG54845.1"/>
    </source>
</evidence>
<protein>
    <submittedName>
        <fullName evidence="2">Uncharacterized protein</fullName>
    </submittedName>
</protein>
<dbReference type="EMBL" id="FQWX01000003">
    <property type="protein sequence ID" value="SHG54845.1"/>
    <property type="molecule type" value="Genomic_DNA"/>
</dbReference>
<keyword evidence="1" id="KW-0472">Membrane</keyword>
<evidence type="ECO:0000313" key="3">
    <source>
        <dbReference type="Proteomes" id="UP000243255"/>
    </source>
</evidence>
<organism evidence="2 3">
    <name type="scientific">Asaccharospora irregularis DSM 2635</name>
    <dbReference type="NCBI Taxonomy" id="1121321"/>
    <lineage>
        <taxon>Bacteria</taxon>
        <taxon>Bacillati</taxon>
        <taxon>Bacillota</taxon>
        <taxon>Clostridia</taxon>
        <taxon>Peptostreptococcales</taxon>
        <taxon>Peptostreptococcaceae</taxon>
        <taxon>Asaccharospora</taxon>
    </lineage>
</organism>